<dbReference type="AlphaFoldDB" id="A0A011MGQ5"/>
<sequence length="69" mass="7923">MFQREMDGLGPSVGAGGYGQKSYQDGKGDMVLIYPETASFAHPWPVFEFMTRRHSGGREIPLRFRCRRR</sequence>
<dbReference type="PATRIC" id="fig|1454001.3.peg.806"/>
<reference evidence="2" key="1">
    <citation type="submission" date="2014-02" db="EMBL/GenBank/DDBJ databases">
        <title>Expanding our view of genomic diversity in Candidatus Accumulibacter clades.</title>
        <authorList>
            <person name="Skennerton C.T."/>
            <person name="Barr J.J."/>
            <person name="Slater F.R."/>
            <person name="Bond P.L."/>
            <person name="Tyson G.W."/>
        </authorList>
    </citation>
    <scope>NUCLEOTIDE SEQUENCE [LARGE SCALE GENOMIC DNA]</scope>
</reference>
<name>A0A011MGQ5_9PROT</name>
<accession>A0A011MGQ5</accession>
<gene>
    <name evidence="2" type="ORF">AW08_00859</name>
</gene>
<feature type="region of interest" description="Disordered" evidence="1">
    <location>
        <begin position="1"/>
        <end position="20"/>
    </location>
</feature>
<comment type="caution">
    <text evidence="2">The sequence shown here is derived from an EMBL/GenBank/DDBJ whole genome shotgun (WGS) entry which is preliminary data.</text>
</comment>
<evidence type="ECO:0000313" key="2">
    <source>
        <dbReference type="EMBL" id="EXI69033.1"/>
    </source>
</evidence>
<organism evidence="2 3">
    <name type="scientific">Candidatus Accumulibacter adjunctus</name>
    <dbReference type="NCBI Taxonomy" id="1454001"/>
    <lineage>
        <taxon>Bacteria</taxon>
        <taxon>Pseudomonadati</taxon>
        <taxon>Pseudomonadota</taxon>
        <taxon>Betaproteobacteria</taxon>
        <taxon>Candidatus Accumulibacter</taxon>
    </lineage>
</organism>
<dbReference type="STRING" id="1454001.AW08_00859"/>
<evidence type="ECO:0000313" key="3">
    <source>
        <dbReference type="Proteomes" id="UP000020218"/>
    </source>
</evidence>
<dbReference type="Proteomes" id="UP000020218">
    <property type="component" value="Unassembled WGS sequence"/>
</dbReference>
<protein>
    <submittedName>
        <fullName evidence="2">Uncharacterized protein</fullName>
    </submittedName>
</protein>
<proteinExistence type="predicted"/>
<dbReference type="EMBL" id="JFAX01000003">
    <property type="protein sequence ID" value="EXI69033.1"/>
    <property type="molecule type" value="Genomic_DNA"/>
</dbReference>
<evidence type="ECO:0000256" key="1">
    <source>
        <dbReference type="SAM" id="MobiDB-lite"/>
    </source>
</evidence>
<keyword evidence="3" id="KW-1185">Reference proteome</keyword>